<dbReference type="AlphaFoldDB" id="A0A0P0WKF6"/>
<dbReference type="InParanoid" id="A0A0P0WKF6"/>
<keyword evidence="2" id="KW-1185">Reference proteome</keyword>
<dbReference type="EMBL" id="AP014961">
    <property type="protein sequence ID" value="BAS93190.1"/>
    <property type="molecule type" value="Genomic_DNA"/>
</dbReference>
<evidence type="ECO:0000313" key="1">
    <source>
        <dbReference type="EMBL" id="BAS93190.1"/>
    </source>
</evidence>
<organism evidence="1 2">
    <name type="scientific">Oryza sativa subsp. japonica</name>
    <name type="common">Rice</name>
    <dbReference type="NCBI Taxonomy" id="39947"/>
    <lineage>
        <taxon>Eukaryota</taxon>
        <taxon>Viridiplantae</taxon>
        <taxon>Streptophyta</taxon>
        <taxon>Embryophyta</taxon>
        <taxon>Tracheophyta</taxon>
        <taxon>Spermatophyta</taxon>
        <taxon>Magnoliopsida</taxon>
        <taxon>Liliopsida</taxon>
        <taxon>Poales</taxon>
        <taxon>Poaceae</taxon>
        <taxon>BOP clade</taxon>
        <taxon>Oryzoideae</taxon>
        <taxon>Oryzeae</taxon>
        <taxon>Oryzinae</taxon>
        <taxon>Oryza</taxon>
        <taxon>Oryza sativa</taxon>
    </lineage>
</organism>
<reference evidence="1 2" key="3">
    <citation type="journal article" date="2013" name="Rice">
        <title>Improvement of the Oryza sativa Nipponbare reference genome using next generation sequence and optical map data.</title>
        <authorList>
            <person name="Kawahara Y."/>
            <person name="de la Bastide M."/>
            <person name="Hamilton J.P."/>
            <person name="Kanamori H."/>
            <person name="McCombie W.R."/>
            <person name="Ouyang S."/>
            <person name="Schwartz D.C."/>
            <person name="Tanaka T."/>
            <person name="Wu J."/>
            <person name="Zhou S."/>
            <person name="Childs K.L."/>
            <person name="Davidson R.M."/>
            <person name="Lin H."/>
            <person name="Quesada-Ocampo L."/>
            <person name="Vaillancourt B."/>
            <person name="Sakai H."/>
            <person name="Lee S.S."/>
            <person name="Kim J."/>
            <person name="Numa H."/>
            <person name="Itoh T."/>
            <person name="Buell C.R."/>
            <person name="Matsumoto T."/>
        </authorList>
    </citation>
    <scope>NUCLEOTIDE SEQUENCE [LARGE SCALE GENOMIC DNA]</scope>
    <source>
        <strain evidence="2">cv. Nipponbare</strain>
    </source>
</reference>
<name>A0A0P0WKF6_ORYSJ</name>
<dbReference type="Proteomes" id="UP000059680">
    <property type="component" value="Chromosome 5"/>
</dbReference>
<dbReference type="PaxDb" id="39947-A0A0P0WKF6"/>
<reference evidence="2" key="1">
    <citation type="journal article" date="2005" name="Nature">
        <title>The map-based sequence of the rice genome.</title>
        <authorList>
            <consortium name="International rice genome sequencing project (IRGSP)"/>
            <person name="Matsumoto T."/>
            <person name="Wu J."/>
            <person name="Kanamori H."/>
            <person name="Katayose Y."/>
            <person name="Fujisawa M."/>
            <person name="Namiki N."/>
            <person name="Mizuno H."/>
            <person name="Yamamoto K."/>
            <person name="Antonio B.A."/>
            <person name="Baba T."/>
            <person name="Sakata K."/>
            <person name="Nagamura Y."/>
            <person name="Aoki H."/>
            <person name="Arikawa K."/>
            <person name="Arita K."/>
            <person name="Bito T."/>
            <person name="Chiden Y."/>
            <person name="Fujitsuka N."/>
            <person name="Fukunaka R."/>
            <person name="Hamada M."/>
            <person name="Harada C."/>
            <person name="Hayashi A."/>
            <person name="Hijishita S."/>
            <person name="Honda M."/>
            <person name="Hosokawa S."/>
            <person name="Ichikawa Y."/>
            <person name="Idonuma A."/>
            <person name="Iijima M."/>
            <person name="Ikeda M."/>
            <person name="Ikeno M."/>
            <person name="Ito K."/>
            <person name="Ito S."/>
            <person name="Ito T."/>
            <person name="Ito Y."/>
            <person name="Ito Y."/>
            <person name="Iwabuchi A."/>
            <person name="Kamiya K."/>
            <person name="Karasawa W."/>
            <person name="Kurita K."/>
            <person name="Katagiri S."/>
            <person name="Kikuta A."/>
            <person name="Kobayashi H."/>
            <person name="Kobayashi N."/>
            <person name="Machita K."/>
            <person name="Maehara T."/>
            <person name="Masukawa M."/>
            <person name="Mizubayashi T."/>
            <person name="Mukai Y."/>
            <person name="Nagasaki H."/>
            <person name="Nagata Y."/>
            <person name="Naito S."/>
            <person name="Nakashima M."/>
            <person name="Nakama Y."/>
            <person name="Nakamichi Y."/>
            <person name="Nakamura M."/>
            <person name="Meguro A."/>
            <person name="Negishi M."/>
            <person name="Ohta I."/>
            <person name="Ohta T."/>
            <person name="Okamoto M."/>
            <person name="Ono N."/>
            <person name="Saji S."/>
            <person name="Sakaguchi M."/>
            <person name="Sakai K."/>
            <person name="Shibata M."/>
            <person name="Shimokawa T."/>
            <person name="Song J."/>
            <person name="Takazaki Y."/>
            <person name="Terasawa K."/>
            <person name="Tsugane M."/>
            <person name="Tsuji K."/>
            <person name="Ueda S."/>
            <person name="Waki K."/>
            <person name="Yamagata H."/>
            <person name="Yamamoto M."/>
            <person name="Yamamoto S."/>
            <person name="Yamane H."/>
            <person name="Yoshiki S."/>
            <person name="Yoshihara R."/>
            <person name="Yukawa K."/>
            <person name="Zhong H."/>
            <person name="Yano M."/>
            <person name="Yuan Q."/>
            <person name="Ouyang S."/>
            <person name="Liu J."/>
            <person name="Jones K.M."/>
            <person name="Gansberger K."/>
            <person name="Moffat K."/>
            <person name="Hill J."/>
            <person name="Bera J."/>
            <person name="Fadrosh D."/>
            <person name="Jin S."/>
            <person name="Johri S."/>
            <person name="Kim M."/>
            <person name="Overton L."/>
            <person name="Reardon M."/>
            <person name="Tsitrin T."/>
            <person name="Vuong H."/>
            <person name="Weaver B."/>
            <person name="Ciecko A."/>
            <person name="Tallon L."/>
            <person name="Jackson J."/>
            <person name="Pai G."/>
            <person name="Aken S.V."/>
            <person name="Utterback T."/>
            <person name="Reidmuller S."/>
            <person name="Feldblyum T."/>
            <person name="Hsiao J."/>
            <person name="Zismann V."/>
            <person name="Iobst S."/>
            <person name="de Vazeille A.R."/>
            <person name="Buell C.R."/>
            <person name="Ying K."/>
            <person name="Li Y."/>
            <person name="Lu T."/>
            <person name="Huang Y."/>
            <person name="Zhao Q."/>
            <person name="Feng Q."/>
            <person name="Zhang L."/>
            <person name="Zhu J."/>
            <person name="Weng Q."/>
            <person name="Mu J."/>
            <person name="Lu Y."/>
            <person name="Fan D."/>
            <person name="Liu Y."/>
            <person name="Guan J."/>
            <person name="Zhang Y."/>
            <person name="Yu S."/>
            <person name="Liu X."/>
            <person name="Zhang Y."/>
            <person name="Hong G."/>
            <person name="Han B."/>
            <person name="Choisne N."/>
            <person name="Demange N."/>
            <person name="Orjeda G."/>
            <person name="Samain S."/>
            <person name="Cattolico L."/>
            <person name="Pelletier E."/>
            <person name="Couloux A."/>
            <person name="Segurens B."/>
            <person name="Wincker P."/>
            <person name="D'Hont A."/>
            <person name="Scarpelli C."/>
            <person name="Weissenbach J."/>
            <person name="Salanoubat M."/>
            <person name="Quetier F."/>
            <person name="Yu Y."/>
            <person name="Kim H.R."/>
            <person name="Rambo T."/>
            <person name="Currie J."/>
            <person name="Collura K."/>
            <person name="Luo M."/>
            <person name="Yang T."/>
            <person name="Ammiraju J.S.S."/>
            <person name="Engler F."/>
            <person name="Soderlund C."/>
            <person name="Wing R.A."/>
            <person name="Palmer L.E."/>
            <person name="de la Bastide M."/>
            <person name="Spiegel L."/>
            <person name="Nascimento L."/>
            <person name="Zutavern T."/>
            <person name="O'Shaughnessy A."/>
            <person name="Dike S."/>
            <person name="Dedhia N."/>
            <person name="Preston R."/>
            <person name="Balija V."/>
            <person name="McCombie W.R."/>
            <person name="Chow T."/>
            <person name="Chen H."/>
            <person name="Chung M."/>
            <person name="Chen C."/>
            <person name="Shaw J."/>
            <person name="Wu H."/>
            <person name="Hsiao K."/>
            <person name="Chao Y."/>
            <person name="Chu M."/>
            <person name="Cheng C."/>
            <person name="Hour A."/>
            <person name="Lee P."/>
            <person name="Lin S."/>
            <person name="Lin Y."/>
            <person name="Liou J."/>
            <person name="Liu S."/>
            <person name="Hsing Y."/>
            <person name="Raghuvanshi S."/>
            <person name="Mohanty A."/>
            <person name="Bharti A.K."/>
            <person name="Gaur A."/>
            <person name="Gupta V."/>
            <person name="Kumar D."/>
            <person name="Ravi V."/>
            <person name="Vij S."/>
            <person name="Kapur A."/>
            <person name="Khurana P."/>
            <person name="Khurana P."/>
            <person name="Khurana J.P."/>
            <person name="Tyagi A.K."/>
            <person name="Gaikwad K."/>
            <person name="Singh A."/>
            <person name="Dalal V."/>
            <person name="Srivastava S."/>
            <person name="Dixit A."/>
            <person name="Pal A.K."/>
            <person name="Ghazi I.A."/>
            <person name="Yadav M."/>
            <person name="Pandit A."/>
            <person name="Bhargava A."/>
            <person name="Sureshbabu K."/>
            <person name="Batra K."/>
            <person name="Sharma T.R."/>
            <person name="Mohapatra T."/>
            <person name="Singh N.K."/>
            <person name="Messing J."/>
            <person name="Nelson A.B."/>
            <person name="Fuks G."/>
            <person name="Kavchok S."/>
            <person name="Keizer G."/>
            <person name="Linton E."/>
            <person name="Llaca V."/>
            <person name="Song R."/>
            <person name="Tanyolac B."/>
            <person name="Young S."/>
            <person name="Ho-Il K."/>
            <person name="Hahn J.H."/>
            <person name="Sangsakoo G."/>
            <person name="Vanavichit A."/>
            <person name="de Mattos Luiz.A.T."/>
            <person name="Zimmer P.D."/>
            <person name="Malone G."/>
            <person name="Dellagostin O."/>
            <person name="de Oliveira A.C."/>
            <person name="Bevan M."/>
            <person name="Bancroft I."/>
            <person name="Minx P."/>
            <person name="Cordum H."/>
            <person name="Wilson R."/>
            <person name="Cheng Z."/>
            <person name="Jin W."/>
            <person name="Jiang J."/>
            <person name="Leong S.A."/>
            <person name="Iwama H."/>
            <person name="Gojobori T."/>
            <person name="Itoh T."/>
            <person name="Niimura Y."/>
            <person name="Fujii Y."/>
            <person name="Habara T."/>
            <person name="Sakai H."/>
            <person name="Sato Y."/>
            <person name="Wilson G."/>
            <person name="Kumar K."/>
            <person name="McCouch S."/>
            <person name="Juretic N."/>
            <person name="Hoen D."/>
            <person name="Wright S."/>
            <person name="Bruskiewich R."/>
            <person name="Bureau T."/>
            <person name="Miyao A."/>
            <person name="Hirochika H."/>
            <person name="Nishikawa T."/>
            <person name="Kadowaki K."/>
            <person name="Sugiura M."/>
            <person name="Burr B."/>
            <person name="Sasaki T."/>
        </authorList>
    </citation>
    <scope>NUCLEOTIDE SEQUENCE [LARGE SCALE GENOMIC DNA]</scope>
    <source>
        <strain evidence="2">cv. Nipponbare</strain>
    </source>
</reference>
<accession>A0A0P0WKF6</accession>
<gene>
    <name evidence="1" type="ordered locus">Os05g0296050</name>
    <name evidence="1" type="ORF">OSNPB_050296050</name>
</gene>
<reference evidence="1 2" key="2">
    <citation type="journal article" date="2013" name="Plant Cell Physiol.">
        <title>Rice Annotation Project Database (RAP-DB): an integrative and interactive database for rice genomics.</title>
        <authorList>
            <person name="Sakai H."/>
            <person name="Lee S.S."/>
            <person name="Tanaka T."/>
            <person name="Numa H."/>
            <person name="Kim J."/>
            <person name="Kawahara Y."/>
            <person name="Wakimoto H."/>
            <person name="Yang C.C."/>
            <person name="Iwamoto M."/>
            <person name="Abe T."/>
            <person name="Yamada Y."/>
            <person name="Muto A."/>
            <person name="Inokuchi H."/>
            <person name="Ikemura T."/>
            <person name="Matsumoto T."/>
            <person name="Sasaki T."/>
            <person name="Itoh T."/>
        </authorList>
    </citation>
    <scope>NUCLEOTIDE SEQUENCE [LARGE SCALE GENOMIC DNA]</scope>
    <source>
        <strain evidence="2">cv. Nipponbare</strain>
    </source>
</reference>
<protein>
    <submittedName>
        <fullName evidence="1">Os05g0296050 protein</fullName>
    </submittedName>
</protein>
<sequence>MRAGCVEAGCKAGKVVVKKEAMARGSAARRRGMMGWTSAQWRAGGGISVAGCLLGSARNATNDLDDDARGVH</sequence>
<proteinExistence type="predicted"/>
<evidence type="ECO:0000313" key="2">
    <source>
        <dbReference type="Proteomes" id="UP000059680"/>
    </source>
</evidence>